<keyword evidence="1" id="KW-1133">Transmembrane helix</keyword>
<organism evidence="2 3">
    <name type="scientific">Flavobacterium aquidurense</name>
    <dbReference type="NCBI Taxonomy" id="362413"/>
    <lineage>
        <taxon>Bacteria</taxon>
        <taxon>Pseudomonadati</taxon>
        <taxon>Bacteroidota</taxon>
        <taxon>Flavobacteriia</taxon>
        <taxon>Flavobacteriales</taxon>
        <taxon>Flavobacteriaceae</taxon>
        <taxon>Flavobacterium</taxon>
    </lineage>
</organism>
<reference evidence="2 3" key="1">
    <citation type="submission" date="2014-09" db="EMBL/GenBank/DDBJ databases">
        <title>Genome sequence of Flavobacterium aquidurense RC62.</title>
        <authorList>
            <person name="Kim J.F."/>
            <person name="Kwak M.-J."/>
        </authorList>
    </citation>
    <scope>NUCLEOTIDE SEQUENCE [LARGE SCALE GENOMIC DNA]</scope>
    <source>
        <strain evidence="2 3">RC62</strain>
    </source>
</reference>
<keyword evidence="1" id="KW-0812">Transmembrane</keyword>
<keyword evidence="1" id="KW-0472">Membrane</keyword>
<feature type="transmembrane region" description="Helical" evidence="1">
    <location>
        <begin position="50"/>
        <end position="69"/>
    </location>
</feature>
<name>A0A0Q0XX20_9FLAO</name>
<comment type="caution">
    <text evidence="2">The sequence shown here is derived from an EMBL/GenBank/DDBJ whole genome shotgun (WGS) entry which is preliminary data.</text>
</comment>
<evidence type="ECO:0000256" key="1">
    <source>
        <dbReference type="SAM" id="Phobius"/>
    </source>
</evidence>
<evidence type="ECO:0000313" key="3">
    <source>
        <dbReference type="Proteomes" id="UP000050443"/>
    </source>
</evidence>
<dbReference type="Proteomes" id="UP000050443">
    <property type="component" value="Unassembled WGS sequence"/>
</dbReference>
<dbReference type="PATRIC" id="fig|362413.3.peg.4264"/>
<accession>A0A0Q0XX20</accession>
<dbReference type="AlphaFoldDB" id="A0A0Q0XX20"/>
<gene>
    <name evidence="2" type="ORF">RC62_4343</name>
</gene>
<dbReference type="EMBL" id="JRLF01000009">
    <property type="protein sequence ID" value="KQB40968.1"/>
    <property type="molecule type" value="Genomic_DNA"/>
</dbReference>
<evidence type="ECO:0000313" key="2">
    <source>
        <dbReference type="EMBL" id="KQB40968.1"/>
    </source>
</evidence>
<protein>
    <submittedName>
        <fullName evidence="2">Uncharacterized protein</fullName>
    </submittedName>
</protein>
<proteinExistence type="predicted"/>
<sequence length="95" mass="10874">MLLRNLVDNNELEKVEVDTFIISHLGMKAFVTGKYIKLYRKAIIDNLKDIASIIVPILSLTVAILAISIKLNSPSKEDFEVLQKKVEKLEKEYKK</sequence>